<dbReference type="EMBL" id="JAIWYP010000013">
    <property type="protein sequence ID" value="KAH3721558.1"/>
    <property type="molecule type" value="Genomic_DNA"/>
</dbReference>
<reference evidence="2" key="2">
    <citation type="submission" date="2020-11" db="EMBL/GenBank/DDBJ databases">
        <authorList>
            <person name="McCartney M.A."/>
            <person name="Auch B."/>
            <person name="Kono T."/>
            <person name="Mallez S."/>
            <person name="Becker A."/>
            <person name="Gohl D.M."/>
            <person name="Silverstein K.A.T."/>
            <person name="Koren S."/>
            <person name="Bechman K.B."/>
            <person name="Herman A."/>
            <person name="Abrahante J.E."/>
            <person name="Garbe J."/>
        </authorList>
    </citation>
    <scope>NUCLEOTIDE SEQUENCE</scope>
    <source>
        <strain evidence="2">Duluth1</strain>
        <tissue evidence="2">Whole animal</tissue>
    </source>
</reference>
<proteinExistence type="predicted"/>
<dbReference type="EMBL" id="JAIWYP010000013">
    <property type="protein sequence ID" value="KAH3721557.1"/>
    <property type="molecule type" value="Genomic_DNA"/>
</dbReference>
<evidence type="ECO:0000313" key="1">
    <source>
        <dbReference type="EMBL" id="KAH3721557.1"/>
    </source>
</evidence>
<evidence type="ECO:0000313" key="2">
    <source>
        <dbReference type="EMBL" id="KAH3721558.1"/>
    </source>
</evidence>
<accession>A0A9D4CDP1</accession>
<comment type="caution">
    <text evidence="2">The sequence shown here is derived from an EMBL/GenBank/DDBJ whole genome shotgun (WGS) entry which is preliminary data.</text>
</comment>
<keyword evidence="3" id="KW-1185">Reference proteome</keyword>
<dbReference type="AlphaFoldDB" id="A0A9D4CDP1"/>
<gene>
    <name evidence="1" type="ORF">DPMN_064486</name>
    <name evidence="2" type="ORF">DPMN_064487</name>
</gene>
<protein>
    <submittedName>
        <fullName evidence="2">Uncharacterized protein</fullName>
    </submittedName>
</protein>
<reference evidence="2" key="1">
    <citation type="journal article" date="2019" name="bioRxiv">
        <title>The Genome of the Zebra Mussel, Dreissena polymorpha: A Resource for Invasive Species Research.</title>
        <authorList>
            <person name="McCartney M.A."/>
            <person name="Auch B."/>
            <person name="Kono T."/>
            <person name="Mallez S."/>
            <person name="Zhang Y."/>
            <person name="Obille A."/>
            <person name="Becker A."/>
            <person name="Abrahante J.E."/>
            <person name="Garbe J."/>
            <person name="Badalamenti J.P."/>
            <person name="Herman A."/>
            <person name="Mangelson H."/>
            <person name="Liachko I."/>
            <person name="Sullivan S."/>
            <person name="Sone E.D."/>
            <person name="Koren S."/>
            <person name="Silverstein K.A.T."/>
            <person name="Beckman K.B."/>
            <person name="Gohl D.M."/>
        </authorList>
    </citation>
    <scope>NUCLEOTIDE SEQUENCE</scope>
    <source>
        <strain evidence="2">Duluth1</strain>
        <tissue evidence="2">Whole animal</tissue>
    </source>
</reference>
<organism evidence="2 3">
    <name type="scientific">Dreissena polymorpha</name>
    <name type="common">Zebra mussel</name>
    <name type="synonym">Mytilus polymorpha</name>
    <dbReference type="NCBI Taxonomy" id="45954"/>
    <lineage>
        <taxon>Eukaryota</taxon>
        <taxon>Metazoa</taxon>
        <taxon>Spiralia</taxon>
        <taxon>Lophotrochozoa</taxon>
        <taxon>Mollusca</taxon>
        <taxon>Bivalvia</taxon>
        <taxon>Autobranchia</taxon>
        <taxon>Heteroconchia</taxon>
        <taxon>Euheterodonta</taxon>
        <taxon>Imparidentia</taxon>
        <taxon>Neoheterodontei</taxon>
        <taxon>Myida</taxon>
        <taxon>Dreissenoidea</taxon>
        <taxon>Dreissenidae</taxon>
        <taxon>Dreissena</taxon>
    </lineage>
</organism>
<evidence type="ECO:0000313" key="3">
    <source>
        <dbReference type="Proteomes" id="UP000828390"/>
    </source>
</evidence>
<dbReference type="Proteomes" id="UP000828390">
    <property type="component" value="Unassembled WGS sequence"/>
</dbReference>
<sequence length="92" mass="10298">MQNAVDAPHELESPAIDFFTKKTITKALKPKPKRFVPPFKITGNLMHEKNVQQLTAAANTIVVPLTTEDKEKDTPRDLGRVHLDSANNMCPF</sequence>
<name>A0A9D4CDP1_DREPO</name>